<protein>
    <submittedName>
        <fullName evidence="7">Sugar ABC transporter permease</fullName>
    </submittedName>
</protein>
<evidence type="ECO:0000256" key="5">
    <source>
        <dbReference type="RuleBase" id="RU363032"/>
    </source>
</evidence>
<keyword evidence="3 5" id="KW-1133">Transmembrane helix</keyword>
<dbReference type="Pfam" id="PF00528">
    <property type="entry name" value="BPD_transp_1"/>
    <property type="match status" value="1"/>
</dbReference>
<name>A0A9D1ERD3_9FIRM</name>
<dbReference type="GO" id="GO:0005886">
    <property type="term" value="C:plasma membrane"/>
    <property type="evidence" value="ECO:0007669"/>
    <property type="project" value="UniProtKB-SubCell"/>
</dbReference>
<feature type="transmembrane region" description="Helical" evidence="5">
    <location>
        <begin position="21"/>
        <end position="43"/>
    </location>
</feature>
<evidence type="ECO:0000313" key="8">
    <source>
        <dbReference type="Proteomes" id="UP000823935"/>
    </source>
</evidence>
<evidence type="ECO:0000313" key="7">
    <source>
        <dbReference type="EMBL" id="HIS30637.1"/>
    </source>
</evidence>
<evidence type="ECO:0000256" key="2">
    <source>
        <dbReference type="ARBA" id="ARBA00022692"/>
    </source>
</evidence>
<keyword evidence="4 5" id="KW-0472">Membrane</keyword>
<gene>
    <name evidence="7" type="ORF">IAB44_03670</name>
</gene>
<evidence type="ECO:0000256" key="3">
    <source>
        <dbReference type="ARBA" id="ARBA00022989"/>
    </source>
</evidence>
<dbReference type="EMBL" id="DVIQ01000022">
    <property type="protein sequence ID" value="HIS30637.1"/>
    <property type="molecule type" value="Genomic_DNA"/>
</dbReference>
<dbReference type="GO" id="GO:0055085">
    <property type="term" value="P:transmembrane transport"/>
    <property type="evidence" value="ECO:0007669"/>
    <property type="project" value="InterPro"/>
</dbReference>
<feature type="transmembrane region" description="Helical" evidence="5">
    <location>
        <begin position="124"/>
        <end position="144"/>
    </location>
</feature>
<comment type="similarity">
    <text evidence="5">Belongs to the binding-protein-dependent transport system permease family.</text>
</comment>
<dbReference type="PANTHER" id="PTHR43496">
    <property type="entry name" value="PROTEIN LPLB"/>
    <property type="match status" value="1"/>
</dbReference>
<dbReference type="InterPro" id="IPR000515">
    <property type="entry name" value="MetI-like"/>
</dbReference>
<comment type="caution">
    <text evidence="7">The sequence shown here is derived from an EMBL/GenBank/DDBJ whole genome shotgun (WGS) entry which is preliminary data.</text>
</comment>
<sequence>MAVKTKTKAVVPQKPLRKQIYAYRWVYLLGIPGLLIMLFMNYLPMRGLLMAFQNYNPHLGILGSEWVGLEHFQKLFQDSRFYTMLRNTLVISALSLVTFPAPIFLALLLNELRSKFMKKFVQTAVYLPHFLSWAIVASLTFFLLSTEQGLINKIATAMGNEPTAYLFSTAWIYPIIVIQSLWKSVGWNSIVYLAAISGIDQSLYEAAKMDGANRFQCMMKITLPSIMPTVVVMLILKMGSIVSVDFEQVFLMNNAMVRSHLEVFETYIYNNSIATGSTQYSYTTAIGMFKSVVNTGLVVLTNWITRRKGYDGVL</sequence>
<keyword evidence="2 5" id="KW-0812">Transmembrane</keyword>
<reference evidence="7" key="1">
    <citation type="submission" date="2020-10" db="EMBL/GenBank/DDBJ databases">
        <authorList>
            <person name="Gilroy R."/>
        </authorList>
    </citation>
    <scope>NUCLEOTIDE SEQUENCE</scope>
    <source>
        <strain evidence="7">CHK190-19873</strain>
    </source>
</reference>
<feature type="transmembrane region" description="Helical" evidence="5">
    <location>
        <begin position="280"/>
        <end position="300"/>
    </location>
</feature>
<dbReference type="Proteomes" id="UP000823935">
    <property type="component" value="Unassembled WGS sequence"/>
</dbReference>
<dbReference type="Gene3D" id="1.10.3720.10">
    <property type="entry name" value="MetI-like"/>
    <property type="match status" value="1"/>
</dbReference>
<organism evidence="7 8">
    <name type="scientific">Candidatus Limivivens intestinipullorum</name>
    <dbReference type="NCBI Taxonomy" id="2840858"/>
    <lineage>
        <taxon>Bacteria</taxon>
        <taxon>Bacillati</taxon>
        <taxon>Bacillota</taxon>
        <taxon>Clostridia</taxon>
        <taxon>Lachnospirales</taxon>
        <taxon>Lachnospiraceae</taxon>
        <taxon>Lachnospiraceae incertae sedis</taxon>
        <taxon>Candidatus Limivivens</taxon>
    </lineage>
</organism>
<evidence type="ECO:0000256" key="1">
    <source>
        <dbReference type="ARBA" id="ARBA00004141"/>
    </source>
</evidence>
<evidence type="ECO:0000256" key="4">
    <source>
        <dbReference type="ARBA" id="ARBA00023136"/>
    </source>
</evidence>
<proteinExistence type="inferred from homology"/>
<feature type="transmembrane region" description="Helical" evidence="5">
    <location>
        <begin position="89"/>
        <end position="112"/>
    </location>
</feature>
<dbReference type="InterPro" id="IPR035906">
    <property type="entry name" value="MetI-like_sf"/>
</dbReference>
<dbReference type="CDD" id="cd06261">
    <property type="entry name" value="TM_PBP2"/>
    <property type="match status" value="1"/>
</dbReference>
<comment type="subcellular location">
    <subcellularLocation>
        <location evidence="5">Cell membrane</location>
        <topology evidence="5">Multi-pass membrane protein</topology>
    </subcellularLocation>
    <subcellularLocation>
        <location evidence="1">Membrane</location>
        <topology evidence="1">Multi-pass membrane protein</topology>
    </subcellularLocation>
</comment>
<evidence type="ECO:0000259" key="6">
    <source>
        <dbReference type="PROSITE" id="PS50928"/>
    </source>
</evidence>
<feature type="transmembrane region" description="Helical" evidence="5">
    <location>
        <begin position="164"/>
        <end position="182"/>
    </location>
</feature>
<reference evidence="7" key="2">
    <citation type="journal article" date="2021" name="PeerJ">
        <title>Extensive microbial diversity within the chicken gut microbiome revealed by metagenomics and culture.</title>
        <authorList>
            <person name="Gilroy R."/>
            <person name="Ravi A."/>
            <person name="Getino M."/>
            <person name="Pursley I."/>
            <person name="Horton D.L."/>
            <person name="Alikhan N.F."/>
            <person name="Baker D."/>
            <person name="Gharbi K."/>
            <person name="Hall N."/>
            <person name="Watson M."/>
            <person name="Adriaenssens E.M."/>
            <person name="Foster-Nyarko E."/>
            <person name="Jarju S."/>
            <person name="Secka A."/>
            <person name="Antonio M."/>
            <person name="Oren A."/>
            <person name="Chaudhuri R.R."/>
            <person name="La Ragione R."/>
            <person name="Hildebrand F."/>
            <person name="Pallen M.J."/>
        </authorList>
    </citation>
    <scope>NUCLEOTIDE SEQUENCE</scope>
    <source>
        <strain evidence="7">CHK190-19873</strain>
    </source>
</reference>
<accession>A0A9D1ERD3</accession>
<dbReference type="PROSITE" id="PS50928">
    <property type="entry name" value="ABC_TM1"/>
    <property type="match status" value="1"/>
</dbReference>
<keyword evidence="5" id="KW-0813">Transport</keyword>
<dbReference type="PANTHER" id="PTHR43496:SF1">
    <property type="entry name" value="POLYGALACTURONAN_RHAMNOGALACTURONAN TRANSPORT SYSTEM PERMEASE PROTEIN YTEP"/>
    <property type="match status" value="1"/>
</dbReference>
<dbReference type="AlphaFoldDB" id="A0A9D1ERD3"/>
<dbReference type="SUPFAM" id="SSF161098">
    <property type="entry name" value="MetI-like"/>
    <property type="match status" value="1"/>
</dbReference>
<feature type="domain" description="ABC transmembrane type-1" evidence="6">
    <location>
        <begin position="84"/>
        <end position="301"/>
    </location>
</feature>
<feature type="transmembrane region" description="Helical" evidence="5">
    <location>
        <begin position="221"/>
        <end position="242"/>
    </location>
</feature>